<keyword evidence="2" id="KW-1185">Reference proteome</keyword>
<name>A0ABQ6CEE3_9HYPH</name>
<reference evidence="2" key="1">
    <citation type="journal article" date="2019" name="Int. J. Syst. Evol. Microbiol.">
        <title>The Global Catalogue of Microorganisms (GCM) 10K type strain sequencing project: providing services to taxonomists for standard genome sequencing and annotation.</title>
        <authorList>
            <consortium name="The Broad Institute Genomics Platform"/>
            <consortium name="The Broad Institute Genome Sequencing Center for Infectious Disease"/>
            <person name="Wu L."/>
            <person name="Ma J."/>
        </authorList>
    </citation>
    <scope>NUCLEOTIDE SEQUENCE [LARGE SCALE GENOMIC DNA]</scope>
    <source>
        <strain evidence="2">NBRC 101365</strain>
    </source>
</reference>
<dbReference type="Proteomes" id="UP001156882">
    <property type="component" value="Unassembled WGS sequence"/>
</dbReference>
<dbReference type="EMBL" id="BSPC01000014">
    <property type="protein sequence ID" value="GLS18530.1"/>
    <property type="molecule type" value="Genomic_DNA"/>
</dbReference>
<organism evidence="1 2">
    <name type="scientific">Labrys miyagiensis</name>
    <dbReference type="NCBI Taxonomy" id="346912"/>
    <lineage>
        <taxon>Bacteria</taxon>
        <taxon>Pseudomonadati</taxon>
        <taxon>Pseudomonadota</taxon>
        <taxon>Alphaproteobacteria</taxon>
        <taxon>Hyphomicrobiales</taxon>
        <taxon>Xanthobacteraceae</taxon>
        <taxon>Labrys</taxon>
    </lineage>
</organism>
<proteinExistence type="predicted"/>
<evidence type="ECO:0000313" key="1">
    <source>
        <dbReference type="EMBL" id="GLS18530.1"/>
    </source>
</evidence>
<dbReference type="RefSeq" id="WP_284311529.1">
    <property type="nucleotide sequence ID" value="NZ_BSPC01000014.1"/>
</dbReference>
<evidence type="ECO:0000313" key="2">
    <source>
        <dbReference type="Proteomes" id="UP001156882"/>
    </source>
</evidence>
<protein>
    <submittedName>
        <fullName evidence="1">Uncharacterized protein</fullName>
    </submittedName>
</protein>
<accession>A0ABQ6CEE3</accession>
<comment type="caution">
    <text evidence="1">The sequence shown here is derived from an EMBL/GenBank/DDBJ whole genome shotgun (WGS) entry which is preliminary data.</text>
</comment>
<gene>
    <name evidence="1" type="ORF">GCM10007874_15470</name>
</gene>
<sequence>MVVRIPALGASARNSIGGIHVDVLGDKIILDGKIKAWHERNVAEQAA</sequence>